<dbReference type="GO" id="GO:0016787">
    <property type="term" value="F:hydrolase activity"/>
    <property type="evidence" value="ECO:0007669"/>
    <property type="project" value="UniProtKB-KW"/>
</dbReference>
<evidence type="ECO:0000256" key="2">
    <source>
        <dbReference type="ARBA" id="ARBA00012652"/>
    </source>
</evidence>
<evidence type="ECO:0000259" key="7">
    <source>
        <dbReference type="Pfam" id="PF17389"/>
    </source>
</evidence>
<dbReference type="RefSeq" id="WP_380293730.1">
    <property type="nucleotide sequence ID" value="NZ_JBHULY010000039.1"/>
</dbReference>
<dbReference type="InterPro" id="IPR012341">
    <property type="entry name" value="6hp_glycosidase-like_sf"/>
</dbReference>
<reference evidence="10" key="1">
    <citation type="journal article" date="2019" name="Int. J. Syst. Evol. Microbiol.">
        <title>The Global Catalogue of Microorganisms (GCM) 10K type strain sequencing project: providing services to taxonomists for standard genome sequencing and annotation.</title>
        <authorList>
            <consortium name="The Broad Institute Genomics Platform"/>
            <consortium name="The Broad Institute Genome Sequencing Center for Infectious Disease"/>
            <person name="Wu L."/>
            <person name="Ma J."/>
        </authorList>
    </citation>
    <scope>NUCLEOTIDE SEQUENCE [LARGE SCALE GENOMIC DNA]</scope>
    <source>
        <strain evidence="10">KCTC 42398</strain>
    </source>
</reference>
<evidence type="ECO:0000259" key="5">
    <source>
        <dbReference type="Pfam" id="PF05592"/>
    </source>
</evidence>
<dbReference type="Pfam" id="PF08531">
    <property type="entry name" value="Bac_rhamnosid_N"/>
    <property type="match status" value="1"/>
</dbReference>
<dbReference type="Pfam" id="PF17389">
    <property type="entry name" value="Bac_rhamnosid6H"/>
    <property type="match status" value="1"/>
</dbReference>
<dbReference type="Gene3D" id="2.60.40.10">
    <property type="entry name" value="Immunoglobulins"/>
    <property type="match status" value="1"/>
</dbReference>
<dbReference type="SUPFAM" id="SSF48208">
    <property type="entry name" value="Six-hairpin glycosidases"/>
    <property type="match status" value="1"/>
</dbReference>
<organism evidence="9 10">
    <name type="scientific">Hyunsoonleella rubra</name>
    <dbReference type="NCBI Taxonomy" id="1737062"/>
    <lineage>
        <taxon>Bacteria</taxon>
        <taxon>Pseudomonadati</taxon>
        <taxon>Bacteroidota</taxon>
        <taxon>Flavobacteriia</taxon>
        <taxon>Flavobacteriales</taxon>
        <taxon>Flavobacteriaceae</taxon>
    </lineage>
</organism>
<dbReference type="InterPro" id="IPR008902">
    <property type="entry name" value="Rhamnosid_concanavalin"/>
</dbReference>
<dbReference type="InterPro" id="IPR035396">
    <property type="entry name" value="Bac_rhamnosid6H"/>
</dbReference>
<feature type="domain" description="Alpha-L-rhamnosidase six-hairpin glycosidase" evidence="7">
    <location>
        <begin position="468"/>
        <end position="816"/>
    </location>
</feature>
<evidence type="ECO:0000256" key="4">
    <source>
        <dbReference type="SAM" id="SignalP"/>
    </source>
</evidence>
<accession>A0ABW5THR8</accession>
<dbReference type="InterPro" id="IPR013783">
    <property type="entry name" value="Ig-like_fold"/>
</dbReference>
<evidence type="ECO:0000256" key="3">
    <source>
        <dbReference type="ARBA" id="ARBA00022801"/>
    </source>
</evidence>
<dbReference type="InterPro" id="IPR008979">
    <property type="entry name" value="Galactose-bd-like_sf"/>
</dbReference>
<protein>
    <recommendedName>
        <fullName evidence="2">alpha-L-rhamnosidase</fullName>
        <ecNumber evidence="2">3.2.1.40</ecNumber>
    </recommendedName>
</protein>
<dbReference type="Proteomes" id="UP001597476">
    <property type="component" value="Unassembled WGS sequence"/>
</dbReference>
<dbReference type="SUPFAM" id="SSF49785">
    <property type="entry name" value="Galactose-binding domain-like"/>
    <property type="match status" value="1"/>
</dbReference>
<comment type="catalytic activity">
    <reaction evidence="1">
        <text>Hydrolysis of terminal non-reducing alpha-L-rhamnose residues in alpha-L-rhamnosides.</text>
        <dbReference type="EC" id="3.2.1.40"/>
    </reaction>
</comment>
<evidence type="ECO:0000313" key="10">
    <source>
        <dbReference type="Proteomes" id="UP001597476"/>
    </source>
</evidence>
<evidence type="ECO:0000259" key="8">
    <source>
        <dbReference type="Pfam" id="PF17390"/>
    </source>
</evidence>
<feature type="domain" description="Bacterial alpha-L-rhamnosidase N-terminal" evidence="6">
    <location>
        <begin position="181"/>
        <end position="350"/>
    </location>
</feature>
<evidence type="ECO:0000256" key="1">
    <source>
        <dbReference type="ARBA" id="ARBA00001445"/>
    </source>
</evidence>
<dbReference type="PANTHER" id="PTHR33307">
    <property type="entry name" value="ALPHA-RHAMNOSIDASE (EUROFUNG)"/>
    <property type="match status" value="1"/>
</dbReference>
<dbReference type="EC" id="3.2.1.40" evidence="2"/>
<name>A0ABW5THR8_9FLAO</name>
<sequence>MKRLSLFFKISLLFVFLLTVSCEEALVYQANNLTVSEGFKNPIGFYNPKPTFSWQLPVSTDVVSQSGYQVVVASSEELLPNNPDLWDSEEQVSSQSSFVKYEGADLQSRQKVYWQVRFWNQDGIPSIWSDINSFELGLLKNSDWKAKWAGLDTAKDSIKGVNNFLMHRPQYLRKGFDLPSDIASARLYITAKGVFDVHLNGKDVSDDVLTPGWTPYNKRFETLTYDVTDMLSSGKNAIAVELASGWHSGRITRGTAVYDFLASPKVLCQLEITLKDGSKKTIISDETWKGTTNGPIRLAGLFDGEVYDANLEMPNWTMNTFDDASWENTEIEPIADSVTLEPKRHETVKTMTVIEDAEIVSLTTSSVIFNLKQNMVGVPKVSVPMKKGDTLKIRFSEMLLSDGTFYTTNYRSAKSTDYYIASKDGLIEYTPKFTFHGFQYLELSGFDTSATPNSTWVKGLVQHSNFEKNGTFTSSHDKLNQLQKNITWGLRDNLLDIPTDCPQRDERLGWTGDAQVISPTAMFNFKGHAFWTAWLQSMRETQSEHDNGLVPFVIPDILQRNSASSGWGDACVIIPWDIYNITGDTSVLEENYDMGKKWVGYYQSKSKDFIPNIYSYTDWLQPYPSKSGKEGNKGDTPRLFVNTAYFAHSAHLVSKMAGVLGKTEDEKKYKDLYKEIALAFENKFFDKNGKFKNKKQTQTSYLLAIYFDLLQPETKAKSQQHLLEEIKKADNHLGTGFLGTPILPKVLDDMGEVDLMYDILFKETYPSWFYSINQGATTMWERWNSYSKADGYNPLPMNSLNHYAYGAIGQWMYERIAGIAPLEPGYKKIRIAPVPNTKYLTSASASVTTPYGKGSSSWKIDNTMFNLDVVIPSNTTAEIHLPKTSKQDAFVNGEILDESSKFELIEKTDNHIIIAVNSGSYQFQTKLKSDE</sequence>
<dbReference type="Pfam" id="PF25788">
    <property type="entry name" value="Ig_Rha78A_N"/>
    <property type="match status" value="1"/>
</dbReference>
<dbReference type="PIRSF" id="PIRSF010631">
    <property type="entry name" value="A-rhamnsds"/>
    <property type="match status" value="1"/>
</dbReference>
<dbReference type="Gene3D" id="2.60.420.10">
    <property type="entry name" value="Maltose phosphorylase, domain 3"/>
    <property type="match status" value="1"/>
</dbReference>
<dbReference type="Pfam" id="PF17390">
    <property type="entry name" value="Bac_rhamnosid_C"/>
    <property type="match status" value="1"/>
</dbReference>
<dbReference type="Gene3D" id="2.60.120.260">
    <property type="entry name" value="Galactose-binding domain-like"/>
    <property type="match status" value="2"/>
</dbReference>
<proteinExistence type="predicted"/>
<keyword evidence="4" id="KW-0732">Signal</keyword>
<comment type="caution">
    <text evidence="9">The sequence shown here is derived from an EMBL/GenBank/DDBJ whole genome shotgun (WGS) entry which is preliminary data.</text>
</comment>
<dbReference type="PROSITE" id="PS51257">
    <property type="entry name" value="PROKAR_LIPOPROTEIN"/>
    <property type="match status" value="1"/>
</dbReference>
<keyword evidence="3 9" id="KW-0378">Hydrolase</keyword>
<keyword evidence="10" id="KW-1185">Reference proteome</keyword>
<feature type="chain" id="PRO_5047109418" description="alpha-L-rhamnosidase" evidence="4">
    <location>
        <begin position="26"/>
        <end position="931"/>
    </location>
</feature>
<dbReference type="EMBL" id="JBHULY010000039">
    <property type="protein sequence ID" value="MFD2727656.1"/>
    <property type="molecule type" value="Genomic_DNA"/>
</dbReference>
<evidence type="ECO:0000259" key="6">
    <source>
        <dbReference type="Pfam" id="PF08531"/>
    </source>
</evidence>
<feature type="domain" description="Alpha-L-rhamnosidase C-terminal" evidence="8">
    <location>
        <begin position="818"/>
        <end position="889"/>
    </location>
</feature>
<feature type="signal peptide" evidence="4">
    <location>
        <begin position="1"/>
        <end position="25"/>
    </location>
</feature>
<dbReference type="InterPro" id="IPR016007">
    <property type="entry name" value="Alpha_rhamnosid"/>
</dbReference>
<dbReference type="PANTHER" id="PTHR33307:SF6">
    <property type="entry name" value="ALPHA-RHAMNOSIDASE (EUROFUNG)-RELATED"/>
    <property type="match status" value="1"/>
</dbReference>
<dbReference type="InterPro" id="IPR035398">
    <property type="entry name" value="Bac_rhamnosid_C"/>
</dbReference>
<feature type="domain" description="Alpha-L-rhamnosidase concanavalin-like" evidence="5">
    <location>
        <begin position="365"/>
        <end position="461"/>
    </location>
</feature>
<evidence type="ECO:0000313" key="9">
    <source>
        <dbReference type="EMBL" id="MFD2727656.1"/>
    </source>
</evidence>
<gene>
    <name evidence="9" type="ORF">ACFSR8_15640</name>
</gene>
<dbReference type="InterPro" id="IPR013737">
    <property type="entry name" value="Bac_rhamnosid_N"/>
</dbReference>
<dbReference type="Gene3D" id="1.50.10.10">
    <property type="match status" value="1"/>
</dbReference>
<dbReference type="Pfam" id="PF05592">
    <property type="entry name" value="Bac_rhamnosid"/>
    <property type="match status" value="1"/>
</dbReference>
<dbReference type="InterPro" id="IPR008928">
    <property type="entry name" value="6-hairpin_glycosidase_sf"/>
</dbReference>